<keyword evidence="4" id="KW-1185">Reference proteome</keyword>
<organism evidence="3 4">
    <name type="scientific">Arabidopsis arenosa</name>
    <name type="common">Sand rock-cress</name>
    <name type="synonym">Cardaminopsis arenosa</name>
    <dbReference type="NCBI Taxonomy" id="38785"/>
    <lineage>
        <taxon>Eukaryota</taxon>
        <taxon>Viridiplantae</taxon>
        <taxon>Streptophyta</taxon>
        <taxon>Embryophyta</taxon>
        <taxon>Tracheophyta</taxon>
        <taxon>Spermatophyta</taxon>
        <taxon>Magnoliopsida</taxon>
        <taxon>eudicotyledons</taxon>
        <taxon>Gunneridae</taxon>
        <taxon>Pentapetalae</taxon>
        <taxon>rosids</taxon>
        <taxon>malvids</taxon>
        <taxon>Brassicales</taxon>
        <taxon>Brassicaceae</taxon>
        <taxon>Camelineae</taxon>
        <taxon>Arabidopsis</taxon>
    </lineage>
</organism>
<dbReference type="InterPro" id="IPR014729">
    <property type="entry name" value="Rossmann-like_a/b/a_fold"/>
</dbReference>
<dbReference type="CDD" id="cd00293">
    <property type="entry name" value="USP-like"/>
    <property type="match status" value="1"/>
</dbReference>
<dbReference type="Pfam" id="PF14009">
    <property type="entry name" value="PADRE"/>
    <property type="match status" value="1"/>
</dbReference>
<dbReference type="PANTHER" id="PTHR47000">
    <property type="entry name" value="ADENINE NUCLEOTIDE ALPHA HYDROLASES-LIKE SUPERFAMILY PROTEIN"/>
    <property type="match status" value="1"/>
</dbReference>
<dbReference type="EMBL" id="LR999453">
    <property type="protein sequence ID" value="CAE5965962.1"/>
    <property type="molecule type" value="Genomic_DNA"/>
</dbReference>
<name>A0A8S1ZYB2_ARAAE</name>
<dbReference type="PANTHER" id="PTHR47000:SF7">
    <property type="entry name" value="ADENINE NUCLEOTIDE ALPHA HYDROLASES-LIKE SUPERFAMILY PROTEIN"/>
    <property type="match status" value="1"/>
</dbReference>
<protein>
    <recommendedName>
        <fullName evidence="2">UspA domain-containing protein</fullName>
    </recommendedName>
</protein>
<accession>A0A8S1ZYB2</accession>
<dbReference type="Gene3D" id="3.40.50.620">
    <property type="entry name" value="HUPs"/>
    <property type="match status" value="1"/>
</dbReference>
<evidence type="ECO:0000313" key="3">
    <source>
        <dbReference type="EMBL" id="CAE5965962.1"/>
    </source>
</evidence>
<proteinExistence type="predicted"/>
<evidence type="ECO:0000313" key="4">
    <source>
        <dbReference type="Proteomes" id="UP000682877"/>
    </source>
</evidence>
<dbReference type="AlphaFoldDB" id="A0A8S1ZYB2"/>
<evidence type="ECO:0000256" key="1">
    <source>
        <dbReference type="SAM" id="MobiDB-lite"/>
    </source>
</evidence>
<evidence type="ECO:0000259" key="2">
    <source>
        <dbReference type="Pfam" id="PF00582"/>
    </source>
</evidence>
<feature type="compositionally biased region" description="Acidic residues" evidence="1">
    <location>
        <begin position="305"/>
        <end position="336"/>
    </location>
</feature>
<dbReference type="InterPro" id="IPR006016">
    <property type="entry name" value="UspA"/>
</dbReference>
<dbReference type="Pfam" id="PF00582">
    <property type="entry name" value="Usp"/>
    <property type="match status" value="1"/>
</dbReference>
<sequence>MGNYVSCALNKTSSSPLAKVILPDGGVRDIHVPTKAAELMMEMPSYFLVDAKSLKIGRKFIPLAADDDLDLRGFHVYVAFPMTRATSAANASDMARLFLAGKKRTKSCDNRRVSPEDEDNDDVRLIGPKLNLEDIEEFSAAEFIHRISFSKSKKPQLETIVEEHEIAIKEAHPRYSDLYRFNGCDKKMEISDKIWSDVKALMPATYGFAMVAHVSEDGKKKDGIALARCVMNVERDMKKGGIFWKKLWRKSRFIGDMARSLKKSVKLSLRHVRVRSSTIRLKQDSSSIERDQRIEFLGRDKGVGEEENDGDGSSSEYEEFEKEEEGGGEGEREEQDDGKSVVSGGKSERGETEAAVEAAEAEITEAGNRVMVVVDKVIASTGALEWALKHTLQSQDYLFLLYFSKPFRKGKRKNRKREVKTDELVHTLKKLCQTKRPGIEVEIRRLEGKEKEKGEKIVEEAKEQQVSLLVVGEEKKPPVWRLLKRWGWKKRRGRAGTLKYCLEKASCMTIAVKPKNRKLGGYLITTKRHKNFWLLA</sequence>
<feature type="region of interest" description="Disordered" evidence="1">
    <location>
        <begin position="297"/>
        <end position="357"/>
    </location>
</feature>
<dbReference type="InterPro" id="IPR025322">
    <property type="entry name" value="PADRE_dom"/>
</dbReference>
<feature type="domain" description="UspA" evidence="2">
    <location>
        <begin position="369"/>
        <end position="513"/>
    </location>
</feature>
<gene>
    <name evidence="3" type="ORF">AARE701A_LOCUS6210</name>
</gene>
<reference evidence="3" key="1">
    <citation type="submission" date="2021-01" db="EMBL/GenBank/DDBJ databases">
        <authorList>
            <person name="Bezrukov I."/>
        </authorList>
    </citation>
    <scope>NUCLEOTIDE SEQUENCE</scope>
</reference>
<dbReference type="SUPFAM" id="SSF52402">
    <property type="entry name" value="Adenine nucleotide alpha hydrolases-like"/>
    <property type="match status" value="1"/>
</dbReference>
<dbReference type="Proteomes" id="UP000682877">
    <property type="component" value="Chromosome 3"/>
</dbReference>